<organism evidence="1 3">
    <name type="scientific">Mycobacterium tuberculosis</name>
    <dbReference type="NCBI Taxonomy" id="1773"/>
    <lineage>
        <taxon>Bacteria</taxon>
        <taxon>Bacillati</taxon>
        <taxon>Actinomycetota</taxon>
        <taxon>Actinomycetes</taxon>
        <taxon>Mycobacteriales</taxon>
        <taxon>Mycobacteriaceae</taxon>
        <taxon>Mycobacterium</taxon>
        <taxon>Mycobacterium tuberculosis complex</taxon>
    </lineage>
</organism>
<gene>
    <name evidence="1" type="ORF">ERS007703_04806</name>
    <name evidence="2" type="ORF">ERS007739_03768</name>
</gene>
<dbReference type="Proteomes" id="UP000039021">
    <property type="component" value="Unassembled WGS sequence"/>
</dbReference>
<reference evidence="1" key="2">
    <citation type="submission" date="2015-03" db="EMBL/GenBank/DDBJ databases">
        <authorList>
            <person name="Murphy D."/>
        </authorList>
    </citation>
    <scope>NUCLEOTIDE SEQUENCE [LARGE SCALE GENOMIC DNA]</scope>
    <source>
        <strain evidence="1">K00500041</strain>
    </source>
</reference>
<evidence type="ECO:0000313" key="4">
    <source>
        <dbReference type="Proteomes" id="UP000039021"/>
    </source>
</evidence>
<dbReference type="AlphaFoldDB" id="A0A0U0UEN3"/>
<accession>A0A0U0UEN3</accession>
<protein>
    <submittedName>
        <fullName evidence="1">Uncharacterized protein</fullName>
    </submittedName>
</protein>
<proteinExistence type="predicted"/>
<sequence length="106" mass="11183">MRTAGVDAKLTVPTGLYLRQDFIPSPVGGPINTLVSATLPAEFDALGARSTPSISSGPQTRSNAVTVALPQVNLRCQLVNTCERVASKSTCCVAVIYSLAESRCWD</sequence>
<evidence type="ECO:0000313" key="2">
    <source>
        <dbReference type="EMBL" id="COZ44964.1"/>
    </source>
</evidence>
<reference evidence="3 4" key="1">
    <citation type="submission" date="2015-03" db="EMBL/GenBank/DDBJ databases">
        <authorList>
            <consortium name="Pathogen Informatics"/>
        </authorList>
    </citation>
    <scope>NUCLEOTIDE SEQUENCE [LARGE SCALE GENOMIC DNA]</scope>
    <source>
        <strain evidence="3">K00500041</strain>
        <strain evidence="4">N09902308</strain>
    </source>
</reference>
<dbReference type="EMBL" id="CSBK01002059">
    <property type="protein sequence ID" value="COZ44964.1"/>
    <property type="molecule type" value="Genomic_DNA"/>
</dbReference>
<dbReference type="EMBL" id="CSAE01000953">
    <property type="protein sequence ID" value="COX13156.1"/>
    <property type="molecule type" value="Genomic_DNA"/>
</dbReference>
<reference evidence="2" key="3">
    <citation type="submission" date="2015-03" db="EMBL/GenBank/DDBJ databases">
        <authorList>
            <consortium name="Pathogen Informatics"/>
            <person name="Murphy D."/>
        </authorList>
    </citation>
    <scope>NUCLEOTIDE SEQUENCE</scope>
    <source>
        <strain evidence="2">N09902308</strain>
    </source>
</reference>
<evidence type="ECO:0000313" key="3">
    <source>
        <dbReference type="Proteomes" id="UP000038802"/>
    </source>
</evidence>
<name>A0A0U0UEN3_MYCTX</name>
<dbReference type="Proteomes" id="UP000038802">
    <property type="component" value="Unassembled WGS sequence"/>
</dbReference>
<evidence type="ECO:0000313" key="1">
    <source>
        <dbReference type="EMBL" id="COX13156.1"/>
    </source>
</evidence>